<dbReference type="OrthoDB" id="5337308at2759"/>
<protein>
    <submittedName>
        <fullName evidence="1">Uncharacterized protein</fullName>
    </submittedName>
</protein>
<sequence length="308" mass="33362">MSALEFTDALAKGTRLLALLTTRAARADTPLETDPPAATQQSEFTSYADLATHGYMEESSPEPFTLAPLRTCLRGLGVDDRLEVDGGNNRQVYHVHSESVIVDGVWYPSTNAYFSHLVNREEGVLIACSNMSAPHVGMVADLPVDVYPPLHRWSDIAWLQLLTPSQSPSPSARSDTCVSAPPDLRFIIRYSIQNPTTLAVIASILSARNIELLPAWPGLTFPLHAEIGKGYEEGVALLGTPNGAGVAYLLAQHKAQLGAKEVRKVSLFYAKNAGDLYRWPSLVFWVGQEDDGGEAEGGWGEGMEGVEV</sequence>
<dbReference type="EMBL" id="ML976717">
    <property type="protein sequence ID" value="KAF1968726.1"/>
    <property type="molecule type" value="Genomic_DNA"/>
</dbReference>
<gene>
    <name evidence="1" type="ORF">BU23DRAFT_258350</name>
</gene>
<evidence type="ECO:0000313" key="2">
    <source>
        <dbReference type="Proteomes" id="UP000800036"/>
    </source>
</evidence>
<accession>A0A6A5V0U5</accession>
<evidence type="ECO:0000313" key="1">
    <source>
        <dbReference type="EMBL" id="KAF1968726.1"/>
    </source>
</evidence>
<name>A0A6A5V0U5_9PLEO</name>
<keyword evidence="2" id="KW-1185">Reference proteome</keyword>
<organism evidence="1 2">
    <name type="scientific">Bimuria novae-zelandiae CBS 107.79</name>
    <dbReference type="NCBI Taxonomy" id="1447943"/>
    <lineage>
        <taxon>Eukaryota</taxon>
        <taxon>Fungi</taxon>
        <taxon>Dikarya</taxon>
        <taxon>Ascomycota</taxon>
        <taxon>Pezizomycotina</taxon>
        <taxon>Dothideomycetes</taxon>
        <taxon>Pleosporomycetidae</taxon>
        <taxon>Pleosporales</taxon>
        <taxon>Massarineae</taxon>
        <taxon>Didymosphaeriaceae</taxon>
        <taxon>Bimuria</taxon>
    </lineage>
</organism>
<proteinExistence type="predicted"/>
<dbReference type="Proteomes" id="UP000800036">
    <property type="component" value="Unassembled WGS sequence"/>
</dbReference>
<reference evidence="1" key="1">
    <citation type="journal article" date="2020" name="Stud. Mycol.">
        <title>101 Dothideomycetes genomes: a test case for predicting lifestyles and emergence of pathogens.</title>
        <authorList>
            <person name="Haridas S."/>
            <person name="Albert R."/>
            <person name="Binder M."/>
            <person name="Bloem J."/>
            <person name="Labutti K."/>
            <person name="Salamov A."/>
            <person name="Andreopoulos B."/>
            <person name="Baker S."/>
            <person name="Barry K."/>
            <person name="Bills G."/>
            <person name="Bluhm B."/>
            <person name="Cannon C."/>
            <person name="Castanera R."/>
            <person name="Culley D."/>
            <person name="Daum C."/>
            <person name="Ezra D."/>
            <person name="Gonzalez J."/>
            <person name="Henrissat B."/>
            <person name="Kuo A."/>
            <person name="Liang C."/>
            <person name="Lipzen A."/>
            <person name="Lutzoni F."/>
            <person name="Magnuson J."/>
            <person name="Mondo S."/>
            <person name="Nolan M."/>
            <person name="Ohm R."/>
            <person name="Pangilinan J."/>
            <person name="Park H.-J."/>
            <person name="Ramirez L."/>
            <person name="Alfaro M."/>
            <person name="Sun H."/>
            <person name="Tritt A."/>
            <person name="Yoshinaga Y."/>
            <person name="Zwiers L.-H."/>
            <person name="Turgeon B."/>
            <person name="Goodwin S."/>
            <person name="Spatafora J."/>
            <person name="Crous P."/>
            <person name="Grigoriev I."/>
        </authorList>
    </citation>
    <scope>NUCLEOTIDE SEQUENCE</scope>
    <source>
        <strain evidence="1">CBS 107.79</strain>
    </source>
</reference>
<dbReference type="AlphaFoldDB" id="A0A6A5V0U5"/>